<dbReference type="FunFam" id="1.10.230.10:FF:000002">
    <property type="entry name" value="Citrate synthase"/>
    <property type="match status" value="1"/>
</dbReference>
<dbReference type="KEGG" id="ccp:CHC_T00007817001"/>
<protein>
    <recommendedName>
        <fullName evidence="5 7">Citrate synthase</fullName>
    </recommendedName>
</protein>
<evidence type="ECO:0000256" key="3">
    <source>
        <dbReference type="ARBA" id="ARBA00022532"/>
    </source>
</evidence>
<dbReference type="InterPro" id="IPR036969">
    <property type="entry name" value="Citrate_synthase_sf"/>
</dbReference>
<keyword evidence="4 5" id="KW-0808">Transferase</keyword>
<dbReference type="InterPro" id="IPR024176">
    <property type="entry name" value="Citrate_synthase_bac-typ"/>
</dbReference>
<dbReference type="PANTHER" id="PTHR42871:SF1">
    <property type="entry name" value="CITRATE SYNTHASE"/>
    <property type="match status" value="1"/>
</dbReference>
<comment type="similarity">
    <text evidence="2 5 7">Belongs to the citrate synthase family.</text>
</comment>
<dbReference type="PANTHER" id="PTHR42871">
    <property type="entry name" value="CITRATE SYNTHASE"/>
    <property type="match status" value="1"/>
</dbReference>
<dbReference type="GeneID" id="17319383"/>
<dbReference type="OMA" id="WVAHWNE"/>
<dbReference type="Gramene" id="CDF41372">
    <property type="protein sequence ID" value="CDF41372"/>
    <property type="gene ID" value="CHC_T00007817001"/>
</dbReference>
<dbReference type="InterPro" id="IPR016143">
    <property type="entry name" value="Citrate_synth-like_sm_a-sub"/>
</dbReference>
<gene>
    <name evidence="8" type="ORF">CHC_T00007817001</name>
</gene>
<evidence type="ECO:0000256" key="7">
    <source>
        <dbReference type="RuleBase" id="RU000441"/>
    </source>
</evidence>
<keyword evidence="9" id="KW-1185">Reference proteome</keyword>
<evidence type="ECO:0000256" key="5">
    <source>
        <dbReference type="PIRNR" id="PIRNR001369"/>
    </source>
</evidence>
<evidence type="ECO:0000256" key="1">
    <source>
        <dbReference type="ARBA" id="ARBA00005007"/>
    </source>
</evidence>
<keyword evidence="3" id="KW-0816">Tricarboxylic acid cycle</keyword>
<dbReference type="PhylomeDB" id="R7QSA7"/>
<dbReference type="GO" id="GO:0006099">
    <property type="term" value="P:tricarboxylic acid cycle"/>
    <property type="evidence" value="ECO:0007669"/>
    <property type="project" value="UniProtKB-KW"/>
</dbReference>
<dbReference type="PROSITE" id="PS00480">
    <property type="entry name" value="CITRATE_SYNTHASE"/>
    <property type="match status" value="1"/>
</dbReference>
<evidence type="ECO:0000313" key="8">
    <source>
        <dbReference type="EMBL" id="CDF41372.1"/>
    </source>
</evidence>
<dbReference type="EMBL" id="HG002363">
    <property type="protein sequence ID" value="CDF41372.1"/>
    <property type="molecule type" value="Genomic_DNA"/>
</dbReference>
<evidence type="ECO:0000313" key="9">
    <source>
        <dbReference type="Proteomes" id="UP000012073"/>
    </source>
</evidence>
<dbReference type="Gene3D" id="1.10.580.10">
    <property type="entry name" value="Citrate Synthase, domain 1"/>
    <property type="match status" value="1"/>
</dbReference>
<dbReference type="RefSeq" id="XP_005711666.1">
    <property type="nucleotide sequence ID" value="XM_005711609.1"/>
</dbReference>
<reference evidence="9" key="1">
    <citation type="journal article" date="2013" name="Proc. Natl. Acad. Sci. U.S.A.">
        <title>Genome structure and metabolic features in the red seaweed Chondrus crispus shed light on evolution of the Archaeplastida.</title>
        <authorList>
            <person name="Collen J."/>
            <person name="Porcel B."/>
            <person name="Carre W."/>
            <person name="Ball S.G."/>
            <person name="Chaparro C."/>
            <person name="Tonon T."/>
            <person name="Barbeyron T."/>
            <person name="Michel G."/>
            <person name="Noel B."/>
            <person name="Valentin K."/>
            <person name="Elias M."/>
            <person name="Artiguenave F."/>
            <person name="Arun A."/>
            <person name="Aury J.M."/>
            <person name="Barbosa-Neto J.F."/>
            <person name="Bothwell J.H."/>
            <person name="Bouget F.Y."/>
            <person name="Brillet L."/>
            <person name="Cabello-Hurtado F."/>
            <person name="Capella-Gutierrez S."/>
            <person name="Charrier B."/>
            <person name="Cladiere L."/>
            <person name="Cock J.M."/>
            <person name="Coelho S.M."/>
            <person name="Colleoni C."/>
            <person name="Czjzek M."/>
            <person name="Da Silva C."/>
            <person name="Delage L."/>
            <person name="Denoeud F."/>
            <person name="Deschamps P."/>
            <person name="Dittami S.M."/>
            <person name="Gabaldon T."/>
            <person name="Gachon C.M."/>
            <person name="Groisillier A."/>
            <person name="Herve C."/>
            <person name="Jabbari K."/>
            <person name="Katinka M."/>
            <person name="Kloareg B."/>
            <person name="Kowalczyk N."/>
            <person name="Labadie K."/>
            <person name="Leblanc C."/>
            <person name="Lopez P.J."/>
            <person name="McLachlan D.H."/>
            <person name="Meslet-Cladiere L."/>
            <person name="Moustafa A."/>
            <person name="Nehr Z."/>
            <person name="Nyvall Collen P."/>
            <person name="Panaud O."/>
            <person name="Partensky F."/>
            <person name="Poulain J."/>
            <person name="Rensing S.A."/>
            <person name="Rousvoal S."/>
            <person name="Samson G."/>
            <person name="Symeonidi A."/>
            <person name="Weissenbach J."/>
            <person name="Zambounis A."/>
            <person name="Wincker P."/>
            <person name="Boyen C."/>
        </authorList>
    </citation>
    <scope>NUCLEOTIDE SEQUENCE [LARGE SCALE GENOMIC DNA]</scope>
    <source>
        <strain evidence="9">cv. Stackhouse</strain>
    </source>
</reference>
<proteinExistence type="inferred from homology"/>
<dbReference type="GO" id="GO:0046912">
    <property type="term" value="F:acyltransferase activity, acyl groups converted into alkyl on transfer"/>
    <property type="evidence" value="ECO:0007669"/>
    <property type="project" value="InterPro"/>
</dbReference>
<comment type="pathway">
    <text evidence="1">Carbohydrate metabolism.</text>
</comment>
<dbReference type="PIRSF" id="PIRSF001369">
    <property type="entry name" value="Citrate_synth"/>
    <property type="match status" value="1"/>
</dbReference>
<name>R7QSA7_CHOCR</name>
<dbReference type="Proteomes" id="UP000012073">
    <property type="component" value="Unassembled WGS sequence"/>
</dbReference>
<feature type="active site" evidence="6">
    <location>
        <position position="328"/>
    </location>
</feature>
<dbReference type="InterPro" id="IPR019810">
    <property type="entry name" value="Citrate_synthase_AS"/>
</dbReference>
<dbReference type="Gene3D" id="1.10.230.10">
    <property type="entry name" value="Cytochrome P450-Terp, domain 2"/>
    <property type="match status" value="1"/>
</dbReference>
<dbReference type="PRINTS" id="PR00143">
    <property type="entry name" value="CITRTSNTHASE"/>
</dbReference>
<dbReference type="STRING" id="2769.R7QSA7"/>
<dbReference type="InterPro" id="IPR016142">
    <property type="entry name" value="Citrate_synth-like_lrg_a-sub"/>
</dbReference>
<dbReference type="InterPro" id="IPR002020">
    <property type="entry name" value="Citrate_synthase"/>
</dbReference>
<evidence type="ECO:0000256" key="4">
    <source>
        <dbReference type="ARBA" id="ARBA00022679"/>
    </source>
</evidence>
<evidence type="ECO:0000256" key="2">
    <source>
        <dbReference type="ARBA" id="ARBA00010566"/>
    </source>
</evidence>
<dbReference type="SUPFAM" id="SSF48256">
    <property type="entry name" value="Citrate synthase"/>
    <property type="match status" value="1"/>
</dbReference>
<accession>R7QSA7</accession>
<dbReference type="Pfam" id="PF00285">
    <property type="entry name" value="Citrate_synt"/>
    <property type="match status" value="1"/>
</dbReference>
<feature type="active site" evidence="6">
    <location>
        <position position="385"/>
    </location>
</feature>
<organism evidence="8 9">
    <name type="scientific">Chondrus crispus</name>
    <name type="common">Carrageen Irish moss</name>
    <name type="synonym">Polymorpha crispa</name>
    <dbReference type="NCBI Taxonomy" id="2769"/>
    <lineage>
        <taxon>Eukaryota</taxon>
        <taxon>Rhodophyta</taxon>
        <taxon>Florideophyceae</taxon>
        <taxon>Rhodymeniophycidae</taxon>
        <taxon>Gigartinales</taxon>
        <taxon>Gigartinaceae</taxon>
        <taxon>Chondrus</taxon>
    </lineage>
</organism>
<evidence type="ECO:0000256" key="6">
    <source>
        <dbReference type="PIRSR" id="PIRSR001369-1"/>
    </source>
</evidence>
<sequence>MPAPTHLLRAALAVPPASPTVSPPAAKPAAPSKPLTVTVTPLSPGVLSATALTPHKLRVYDPGYAHTLAYTSAITSIDGAAGHLRHRGYPIESLAANASYLDLLHLLLYGSLPTRAQLTRFRRALYAPSASLVHADVRAVVSAFPRSSHPMPVLMAALSALGAVSPALNPSLAGANVYACPRARARAQLKALGSMAPLCAGVFRHVSGLAPAFLAPACGDDLTFAERFLHLLGADAHPVFARALELLLLLHADHEQNCSTATVRQLTSSGVDLFSALSGGVAALYGPLHGGATEGVLRMLQRIGSVERIPQFLARVKGKQEKLMGFGHRVYRNYDPRARIIRDVAHQVFARVGSEEPLVEVAVALERAALEDEFFASRKLFPNCDFYSGLVYKAMGFEPGYFPVLFALARCGGWVAHWNEFLDDPDRRIARPHQRFVGEVGPREVPPVDEREEGVSGVVVEDERGMVAKM</sequence>
<dbReference type="OrthoDB" id="435022at2759"/>
<dbReference type="AlphaFoldDB" id="R7QSA7"/>